<dbReference type="EMBL" id="GBXM01048111">
    <property type="protein sequence ID" value="JAH60466.1"/>
    <property type="molecule type" value="Transcribed_RNA"/>
</dbReference>
<organism evidence="1">
    <name type="scientific">Anguilla anguilla</name>
    <name type="common">European freshwater eel</name>
    <name type="synonym">Muraena anguilla</name>
    <dbReference type="NCBI Taxonomy" id="7936"/>
    <lineage>
        <taxon>Eukaryota</taxon>
        <taxon>Metazoa</taxon>
        <taxon>Chordata</taxon>
        <taxon>Craniata</taxon>
        <taxon>Vertebrata</taxon>
        <taxon>Euteleostomi</taxon>
        <taxon>Actinopterygii</taxon>
        <taxon>Neopterygii</taxon>
        <taxon>Teleostei</taxon>
        <taxon>Anguilliformes</taxon>
        <taxon>Anguillidae</taxon>
        <taxon>Anguilla</taxon>
    </lineage>
</organism>
<reference evidence="1" key="2">
    <citation type="journal article" date="2015" name="Fish Shellfish Immunol.">
        <title>Early steps in the European eel (Anguilla anguilla)-Vibrio vulnificus interaction in the gills: Role of the RtxA13 toxin.</title>
        <authorList>
            <person name="Callol A."/>
            <person name="Pajuelo D."/>
            <person name="Ebbesson L."/>
            <person name="Teles M."/>
            <person name="MacKenzie S."/>
            <person name="Amaro C."/>
        </authorList>
    </citation>
    <scope>NUCLEOTIDE SEQUENCE</scope>
</reference>
<accession>A0A0E9U3T5</accession>
<name>A0A0E9U3T5_ANGAN</name>
<evidence type="ECO:0000313" key="1">
    <source>
        <dbReference type="EMBL" id="JAH60466.1"/>
    </source>
</evidence>
<dbReference type="AlphaFoldDB" id="A0A0E9U3T5"/>
<protein>
    <submittedName>
        <fullName evidence="1">Uncharacterized protein</fullName>
    </submittedName>
</protein>
<sequence length="19" mass="2173">MLILERTSRSRHDGCPGML</sequence>
<proteinExistence type="predicted"/>
<reference evidence="1" key="1">
    <citation type="submission" date="2014-11" db="EMBL/GenBank/DDBJ databases">
        <authorList>
            <person name="Amaro Gonzalez C."/>
        </authorList>
    </citation>
    <scope>NUCLEOTIDE SEQUENCE</scope>
</reference>